<reference evidence="2 3" key="1">
    <citation type="submission" date="2019-05" db="EMBL/GenBank/DDBJ databases">
        <title>Mumia sp. nov., isolated from the intestinal contents of plateau pika (Ochotona curzoniae) in the Qinghai-Tibet plateau of China.</title>
        <authorList>
            <person name="Tian Z."/>
        </authorList>
    </citation>
    <scope>NUCLEOTIDE SEQUENCE [LARGE SCALE GENOMIC DNA]</scope>
    <source>
        <strain evidence="3">527</strain>
        <strain evidence="2">Z527</strain>
    </source>
</reference>
<organism evidence="2 3">
    <name type="scientific">Mumia zhuanghuii</name>
    <dbReference type="NCBI Taxonomy" id="2585211"/>
    <lineage>
        <taxon>Bacteria</taxon>
        <taxon>Bacillati</taxon>
        <taxon>Actinomycetota</taxon>
        <taxon>Actinomycetes</taxon>
        <taxon>Propionibacteriales</taxon>
        <taxon>Nocardioidaceae</taxon>
        <taxon>Mumia</taxon>
    </lineage>
</organism>
<protein>
    <submittedName>
        <fullName evidence="2">DUF3027 domain-containing protein</fullName>
    </submittedName>
</protein>
<dbReference type="OrthoDB" id="3210158at2"/>
<dbReference type="EMBL" id="VDFR01000092">
    <property type="protein sequence ID" value="TNC42754.1"/>
    <property type="molecule type" value="Genomic_DNA"/>
</dbReference>
<evidence type="ECO:0000313" key="3">
    <source>
        <dbReference type="Proteomes" id="UP000306740"/>
    </source>
</evidence>
<name>A0A5C4MJJ1_9ACTN</name>
<dbReference type="RefSeq" id="WP_139087945.1">
    <property type="nucleotide sequence ID" value="NZ_VDFR01000091.1"/>
</dbReference>
<comment type="caution">
    <text evidence="2">The sequence shown here is derived from an EMBL/GenBank/DDBJ whole genome shotgun (WGS) entry which is preliminary data.</text>
</comment>
<proteinExistence type="predicted"/>
<dbReference type="AlphaFoldDB" id="A0A5C4MJJ1"/>
<sequence>MSAARTATTRASSARAPKLDAVAAGAVDVARAALVDEVGEKQVGGHLGARAEGDRVVTHLFAAAMPGYRGWHWSVTVARALRQKKVTIDEVVLLPGEDAIVAPEWTPYKDRVRSGDMNPGDLLPPEDDDPRLAPAWFVGDEAVDAEVDPTSVRPVADEVGLGRLEVLSLEGRDAAAQRWYDGDHGPGTSMSQQAPGHCRTCGFMVWLSPPLGTLFGVCANAMANDDGRVVSFDHGCGAHSEAKVKQSAGAAPLPVHDTVTVDDVSDVEPL</sequence>
<evidence type="ECO:0000313" key="2">
    <source>
        <dbReference type="EMBL" id="TNC42808.1"/>
    </source>
</evidence>
<dbReference type="EMBL" id="VDFR01000091">
    <property type="protein sequence ID" value="TNC42808.1"/>
    <property type="molecule type" value="Genomic_DNA"/>
</dbReference>
<accession>A0A5C4MJJ1</accession>
<dbReference type="Proteomes" id="UP000306740">
    <property type="component" value="Unassembled WGS sequence"/>
</dbReference>
<evidence type="ECO:0000313" key="1">
    <source>
        <dbReference type="EMBL" id="TNC42754.1"/>
    </source>
</evidence>
<dbReference type="Pfam" id="PF11228">
    <property type="entry name" value="DUF3027"/>
    <property type="match status" value="1"/>
</dbReference>
<dbReference type="InterPro" id="IPR021391">
    <property type="entry name" value="DUF3027"/>
</dbReference>
<gene>
    <name evidence="2" type="ORF">FHE65_20145</name>
    <name evidence="1" type="ORF">FHE65_20405</name>
</gene>